<dbReference type="EMBL" id="RAXT01000022">
    <property type="protein sequence ID" value="RKG37355.1"/>
    <property type="molecule type" value="Genomic_DNA"/>
</dbReference>
<name>A0A3A8ES13_9GAMM</name>
<dbReference type="AlphaFoldDB" id="A0A3A8ES13"/>
<feature type="non-terminal residue" evidence="1">
    <location>
        <position position="1"/>
    </location>
</feature>
<proteinExistence type="predicted"/>
<dbReference type="Proteomes" id="UP000280405">
    <property type="component" value="Unassembled WGS sequence"/>
</dbReference>
<keyword evidence="2" id="KW-1185">Reference proteome</keyword>
<organism evidence="1 2">
    <name type="scientific">Acinetobacter rongchengensis</name>
    <dbReference type="NCBI Taxonomy" id="2419601"/>
    <lineage>
        <taxon>Bacteria</taxon>
        <taxon>Pseudomonadati</taxon>
        <taxon>Pseudomonadota</taxon>
        <taxon>Gammaproteobacteria</taxon>
        <taxon>Moraxellales</taxon>
        <taxon>Moraxellaceae</taxon>
        <taxon>Acinetobacter</taxon>
    </lineage>
</organism>
<accession>A0A3A8ES13</accession>
<gene>
    <name evidence="1" type="ORF">D7V20_11115</name>
</gene>
<comment type="caution">
    <text evidence="1">The sequence shown here is derived from an EMBL/GenBank/DDBJ whole genome shotgun (WGS) entry which is preliminary data.</text>
</comment>
<sequence>GVIAKPLIMVMIPYFVKYLRSHDIYCKALPLHLFPFSLINHLYIHRSQEIECIKDLRKASPTPFLCYLEGGQVGRLCAFFRFKEEG</sequence>
<reference evidence="1 2" key="1">
    <citation type="submission" date="2018-09" db="EMBL/GenBank/DDBJ databases">
        <title>The draft genome of Acinetobacter spp. strains.</title>
        <authorList>
            <person name="Qin J."/>
            <person name="Feng Y."/>
            <person name="Zong Z."/>
        </authorList>
    </citation>
    <scope>NUCLEOTIDE SEQUENCE [LARGE SCALE GENOMIC DNA]</scope>
    <source>
        <strain evidence="1 2">WCHAc060115</strain>
    </source>
</reference>
<evidence type="ECO:0000313" key="1">
    <source>
        <dbReference type="EMBL" id="RKG37355.1"/>
    </source>
</evidence>
<dbReference type="RefSeq" id="WP_213072511.1">
    <property type="nucleotide sequence ID" value="NZ_RAXT01000022.1"/>
</dbReference>
<evidence type="ECO:0000313" key="2">
    <source>
        <dbReference type="Proteomes" id="UP000280405"/>
    </source>
</evidence>
<protein>
    <submittedName>
        <fullName evidence="1">Uncharacterized protein</fullName>
    </submittedName>
</protein>